<dbReference type="Proteomes" id="UP000319449">
    <property type="component" value="Unassembled WGS sequence"/>
</dbReference>
<dbReference type="InterPro" id="IPR050266">
    <property type="entry name" value="AB_hydrolase_sf"/>
</dbReference>
<dbReference type="PANTHER" id="PTHR43798">
    <property type="entry name" value="MONOACYLGLYCEROL LIPASE"/>
    <property type="match status" value="1"/>
</dbReference>
<gene>
    <name evidence="2" type="ORF">JN12_00113</name>
</gene>
<keyword evidence="3" id="KW-1185">Reference proteome</keyword>
<evidence type="ECO:0000313" key="3">
    <source>
        <dbReference type="Proteomes" id="UP000319449"/>
    </source>
</evidence>
<dbReference type="InterPro" id="IPR029058">
    <property type="entry name" value="AB_hydrolase_fold"/>
</dbReference>
<dbReference type="PANTHER" id="PTHR43798:SF33">
    <property type="entry name" value="HYDROLASE, PUTATIVE (AFU_ORTHOLOGUE AFUA_2G14860)-RELATED"/>
    <property type="match status" value="1"/>
</dbReference>
<dbReference type="Gene3D" id="3.40.50.1820">
    <property type="entry name" value="alpha/beta hydrolase"/>
    <property type="match status" value="1"/>
</dbReference>
<comment type="caution">
    <text evidence="2">The sequence shown here is derived from an EMBL/GenBank/DDBJ whole genome shotgun (WGS) entry which is preliminary data.</text>
</comment>
<dbReference type="AlphaFoldDB" id="A0A562WUU6"/>
<evidence type="ECO:0000313" key="2">
    <source>
        <dbReference type="EMBL" id="TWJ33439.1"/>
    </source>
</evidence>
<sequence length="261" mass="29191">MTMAFLTVQSRRLEYVRLQPTTMTAKVHRPSIVMLHEGLGSIAMWRDFPQQVADASGCEVVVYSRYGYGMSDPTEQSRDVNFMHKEALEALPDLLDQLHIRKPILFGHSDGGSIALIYAGGAQRDLTGVIAMAPHVKVEQLTVTSIAAAREAYLDGNLGEKLARYHANVDLTFRPWADIWLHPAFLHWNIEGYLPPIACPILAIQGVDDEYGTMEQIHIIDRTVKDVELLKLPDCRHSPHKDQPRAVLKAVAAFVEKITVT</sequence>
<proteinExistence type="predicted"/>
<protein>
    <submittedName>
        <fullName evidence="2">Pimeloyl-ACP methyl ester carboxylesterase</fullName>
    </submittedName>
</protein>
<dbReference type="EMBL" id="VLLN01000001">
    <property type="protein sequence ID" value="TWJ33439.1"/>
    <property type="molecule type" value="Genomic_DNA"/>
</dbReference>
<feature type="domain" description="AB hydrolase-1" evidence="1">
    <location>
        <begin position="32"/>
        <end position="249"/>
    </location>
</feature>
<dbReference type="SUPFAM" id="SSF53474">
    <property type="entry name" value="alpha/beta-Hydrolases"/>
    <property type="match status" value="1"/>
</dbReference>
<evidence type="ECO:0000259" key="1">
    <source>
        <dbReference type="Pfam" id="PF12697"/>
    </source>
</evidence>
<dbReference type="RefSeq" id="WP_211360483.1">
    <property type="nucleotide sequence ID" value="NZ_VLLN01000001.1"/>
</dbReference>
<accession>A0A562WUU6</accession>
<dbReference type="InterPro" id="IPR000073">
    <property type="entry name" value="AB_hydrolase_1"/>
</dbReference>
<name>A0A562WUU6_9BACT</name>
<dbReference type="GO" id="GO:0016020">
    <property type="term" value="C:membrane"/>
    <property type="evidence" value="ECO:0007669"/>
    <property type="project" value="TreeGrafter"/>
</dbReference>
<organism evidence="2 3">
    <name type="scientific">Geobacter argillaceus</name>
    <dbReference type="NCBI Taxonomy" id="345631"/>
    <lineage>
        <taxon>Bacteria</taxon>
        <taxon>Pseudomonadati</taxon>
        <taxon>Thermodesulfobacteriota</taxon>
        <taxon>Desulfuromonadia</taxon>
        <taxon>Geobacterales</taxon>
        <taxon>Geobacteraceae</taxon>
        <taxon>Geobacter</taxon>
    </lineage>
</organism>
<reference evidence="2 3" key="1">
    <citation type="submission" date="2019-07" db="EMBL/GenBank/DDBJ databases">
        <title>Genomic Encyclopedia of Archaeal and Bacterial Type Strains, Phase II (KMG-II): from individual species to whole genera.</title>
        <authorList>
            <person name="Goeker M."/>
        </authorList>
    </citation>
    <scope>NUCLEOTIDE SEQUENCE [LARGE SCALE GENOMIC DNA]</scope>
    <source>
        <strain evidence="2 3">ATCC BAA-1139</strain>
    </source>
</reference>
<dbReference type="Pfam" id="PF12697">
    <property type="entry name" value="Abhydrolase_6"/>
    <property type="match status" value="1"/>
</dbReference>